<reference evidence="6 7" key="1">
    <citation type="submission" date="2012-10" db="EMBL/GenBank/DDBJ databases">
        <title>Genome sequencing and analysis of entomopathogenic fungi Beauveria bassiana D1-5.</title>
        <authorList>
            <person name="Li Q."/>
            <person name="Wang L."/>
            <person name="Zhang Z."/>
            <person name="Wang Q."/>
            <person name="Ren J."/>
            <person name="Wang M."/>
            <person name="Xu W."/>
            <person name="Wang J."/>
            <person name="Lu Y."/>
            <person name="Du Q."/>
            <person name="Sun Z."/>
        </authorList>
    </citation>
    <scope>NUCLEOTIDE SEQUENCE [LARGE SCALE GENOMIC DNA]</scope>
    <source>
        <strain evidence="6 7">D1-5</strain>
    </source>
</reference>
<dbReference type="PANTHER" id="PTHR46072">
    <property type="entry name" value="AMIDASE-RELATED-RELATED"/>
    <property type="match status" value="1"/>
</dbReference>
<evidence type="ECO:0000256" key="1">
    <source>
        <dbReference type="ARBA" id="ARBA00009199"/>
    </source>
</evidence>
<dbReference type="Gene3D" id="3.90.1300.10">
    <property type="entry name" value="Amidase signature (AS) domain"/>
    <property type="match status" value="1"/>
</dbReference>
<dbReference type="Proteomes" id="UP000030106">
    <property type="component" value="Unassembled WGS sequence"/>
</dbReference>
<organism evidence="6 7">
    <name type="scientific">Beauveria bassiana D1-5</name>
    <dbReference type="NCBI Taxonomy" id="1245745"/>
    <lineage>
        <taxon>Eukaryota</taxon>
        <taxon>Fungi</taxon>
        <taxon>Dikarya</taxon>
        <taxon>Ascomycota</taxon>
        <taxon>Pezizomycotina</taxon>
        <taxon>Sordariomycetes</taxon>
        <taxon>Hypocreomycetidae</taxon>
        <taxon>Hypocreales</taxon>
        <taxon>Cordycipitaceae</taxon>
        <taxon>Beauveria</taxon>
    </lineage>
</organism>
<dbReference type="InterPro" id="IPR023631">
    <property type="entry name" value="Amidase_dom"/>
</dbReference>
<evidence type="ECO:0000256" key="2">
    <source>
        <dbReference type="ARBA" id="ARBA00022801"/>
    </source>
</evidence>
<dbReference type="EMBL" id="ANFO01001220">
    <property type="protein sequence ID" value="KGQ03452.1"/>
    <property type="molecule type" value="Genomic_DNA"/>
</dbReference>
<accession>A0A0A2VAS2</accession>
<feature type="active site" description="Charge relay system" evidence="3">
    <location>
        <position position="184"/>
    </location>
</feature>
<feature type="signal peptide" evidence="4">
    <location>
        <begin position="1"/>
        <end position="21"/>
    </location>
</feature>
<comment type="similarity">
    <text evidence="1">Belongs to the amidase family.</text>
</comment>
<dbReference type="STRING" id="1245745.A0A0A2VAS2"/>
<feature type="active site" description="Acyl-ester intermediate" evidence="3">
    <location>
        <position position="283"/>
    </location>
</feature>
<dbReference type="HOGENOM" id="CLU_009600_9_2_1"/>
<sequence>MKTTFAVSTLGVLVILQGALGYGAHHSPHDVRGSSIARSPAIMLSARAVNGTPQWEKTVNRKRAEREALIPSEWKVTPPSNGTSFSPREVVIKSGVLSAEELDITDTSKYDLTETAKRIASGNLSAEKVVSAFCKRATATHSLANHLTEINFKAAIDRAKELDSIFQRNGSVVGPLHGIPMTIKDAMDLKGFAASEGLTPLADAIAPDNGVLIQILIDAGAVIIAKTNMPQTGLAADSNSILWGRTLNAHNSRFGAGGSTGGEGVSMATSSSLFGVGSDGAGSCRMPGHANGAIGFRPSGSRLPPGGRNLPWSPGRIGIGPAAGEGFFAQSVRDLRLVAKIVSDAQPWERSSIQLYPSAWRNETAPKKPRIGVWDVESSNTFIHLFPPVLRGYRAAVDRLREAGIELVPFSPPDLSMVWDLCKEFLLFQGIEGITELISQEPITEIVRRTGIFVPDSPRFPISVQTLYDLNIRLMNLTSIVDDEWNSSGEPLDALLSVTAANTALPFDQWLDTSYTSIYNSVDFPAINLPLNMTVDRNLDSKYENFKPFSPEDERLEALYDPESFHGLPLSVQLAARKFEDEKLLAIAELIHPIIKAR</sequence>
<dbReference type="GO" id="GO:0016787">
    <property type="term" value="F:hydrolase activity"/>
    <property type="evidence" value="ECO:0007669"/>
    <property type="project" value="UniProtKB-KW"/>
</dbReference>
<dbReference type="SUPFAM" id="SSF75304">
    <property type="entry name" value="Amidase signature (AS) enzymes"/>
    <property type="match status" value="1"/>
</dbReference>
<keyword evidence="2" id="KW-0378">Hydrolase</keyword>
<feature type="domain" description="Amidase" evidence="5">
    <location>
        <begin position="129"/>
        <end position="585"/>
    </location>
</feature>
<dbReference type="AlphaFoldDB" id="A0A0A2VAS2"/>
<dbReference type="PANTHER" id="PTHR46072:SF3">
    <property type="entry name" value="AMIDASE"/>
    <property type="match status" value="1"/>
</dbReference>
<comment type="caution">
    <text evidence="6">The sequence shown here is derived from an EMBL/GenBank/DDBJ whole genome shotgun (WGS) entry which is preliminary data.</text>
</comment>
<name>A0A0A2VAS2_BEABA</name>
<dbReference type="Pfam" id="PF01425">
    <property type="entry name" value="Amidase"/>
    <property type="match status" value="1"/>
</dbReference>
<gene>
    <name evidence="6" type="ORF">BBAD15_g11311</name>
</gene>
<feature type="chain" id="PRO_5002006233" evidence="4">
    <location>
        <begin position="22"/>
        <end position="598"/>
    </location>
</feature>
<protein>
    <submittedName>
        <fullName evidence="6">Putative amidase</fullName>
    </submittedName>
</protein>
<evidence type="ECO:0000313" key="6">
    <source>
        <dbReference type="EMBL" id="KGQ03452.1"/>
    </source>
</evidence>
<feature type="active site" description="Charge relay system" evidence="3">
    <location>
        <position position="259"/>
    </location>
</feature>
<keyword evidence="4" id="KW-0732">Signal</keyword>
<evidence type="ECO:0000256" key="3">
    <source>
        <dbReference type="PIRSR" id="PIRSR001221-1"/>
    </source>
</evidence>
<proteinExistence type="inferred from homology"/>
<evidence type="ECO:0000259" key="5">
    <source>
        <dbReference type="Pfam" id="PF01425"/>
    </source>
</evidence>
<dbReference type="PIRSF" id="PIRSF001221">
    <property type="entry name" value="Amidase_fungi"/>
    <property type="match status" value="1"/>
</dbReference>
<evidence type="ECO:0000313" key="7">
    <source>
        <dbReference type="Proteomes" id="UP000030106"/>
    </source>
</evidence>
<evidence type="ECO:0000256" key="4">
    <source>
        <dbReference type="SAM" id="SignalP"/>
    </source>
</evidence>
<dbReference type="eggNOG" id="KOG1212">
    <property type="taxonomic scope" value="Eukaryota"/>
</dbReference>
<dbReference type="InterPro" id="IPR036928">
    <property type="entry name" value="AS_sf"/>
</dbReference>
<dbReference type="OrthoDB" id="6428749at2759"/>